<dbReference type="InterPro" id="IPR044068">
    <property type="entry name" value="CB"/>
</dbReference>
<dbReference type="GO" id="GO:0015074">
    <property type="term" value="P:DNA integration"/>
    <property type="evidence" value="ECO:0007669"/>
    <property type="project" value="UniProtKB-KW"/>
</dbReference>
<name>A0AA40MFG4_BURPE</name>
<keyword evidence="2" id="KW-0229">DNA integration</keyword>
<accession>A0AA40MFG4</accession>
<dbReference type="GO" id="GO:0006310">
    <property type="term" value="P:DNA recombination"/>
    <property type="evidence" value="ECO:0007669"/>
    <property type="project" value="UniProtKB-KW"/>
</dbReference>
<evidence type="ECO:0000259" key="6">
    <source>
        <dbReference type="PROSITE" id="PS51898"/>
    </source>
</evidence>
<feature type="domain" description="Tyr recombinase" evidence="6">
    <location>
        <begin position="122"/>
        <end position="307"/>
    </location>
</feature>
<dbReference type="GO" id="GO:0007059">
    <property type="term" value="P:chromosome segregation"/>
    <property type="evidence" value="ECO:0007669"/>
    <property type="project" value="UniProtKB-KW"/>
</dbReference>
<dbReference type="InterPro" id="IPR010998">
    <property type="entry name" value="Integrase_recombinase_N"/>
</dbReference>
<evidence type="ECO:0000313" key="8">
    <source>
        <dbReference type="EMBL" id="KGX17203.1"/>
    </source>
</evidence>
<evidence type="ECO:0000256" key="4">
    <source>
        <dbReference type="ARBA" id="ARBA00023172"/>
    </source>
</evidence>
<comment type="caution">
    <text evidence="8">The sequence shown here is derived from an EMBL/GenBank/DDBJ whole genome shotgun (WGS) entry which is preliminary data.</text>
</comment>
<evidence type="ECO:0008006" key="10">
    <source>
        <dbReference type="Google" id="ProtNLM"/>
    </source>
</evidence>
<proteinExistence type="predicted"/>
<dbReference type="RefSeq" id="WP_038740869.1">
    <property type="nucleotide sequence ID" value="NZ_KN323090.1"/>
</dbReference>
<dbReference type="GO" id="GO:0003677">
    <property type="term" value="F:DNA binding"/>
    <property type="evidence" value="ECO:0007669"/>
    <property type="project" value="UniProtKB-UniRule"/>
</dbReference>
<dbReference type="InterPro" id="IPR050090">
    <property type="entry name" value="Tyrosine_recombinase_XerCD"/>
</dbReference>
<keyword evidence="3 5" id="KW-0238">DNA-binding</keyword>
<dbReference type="EMBL" id="JQIM01000007">
    <property type="protein sequence ID" value="KGX17203.1"/>
    <property type="molecule type" value="Genomic_DNA"/>
</dbReference>
<dbReference type="Pfam" id="PF00589">
    <property type="entry name" value="Phage_integrase"/>
    <property type="match status" value="1"/>
</dbReference>
<protein>
    <recommendedName>
        <fullName evidence="10">Integrase</fullName>
    </recommendedName>
</protein>
<dbReference type="SUPFAM" id="SSF47823">
    <property type="entry name" value="lambda integrase-like, N-terminal domain"/>
    <property type="match status" value="1"/>
</dbReference>
<dbReference type="SUPFAM" id="SSF56349">
    <property type="entry name" value="DNA breaking-rejoining enzymes"/>
    <property type="match status" value="1"/>
</dbReference>
<dbReference type="Gene3D" id="1.10.150.130">
    <property type="match status" value="1"/>
</dbReference>
<dbReference type="InterPro" id="IPR013762">
    <property type="entry name" value="Integrase-like_cat_sf"/>
</dbReference>
<evidence type="ECO:0000256" key="5">
    <source>
        <dbReference type="PROSITE-ProRule" id="PRU01248"/>
    </source>
</evidence>
<dbReference type="PROSITE" id="PS51900">
    <property type="entry name" value="CB"/>
    <property type="match status" value="1"/>
</dbReference>
<evidence type="ECO:0000313" key="9">
    <source>
        <dbReference type="Proteomes" id="UP000030475"/>
    </source>
</evidence>
<keyword evidence="1" id="KW-0159">Chromosome partition</keyword>
<dbReference type="AlphaFoldDB" id="A0AA40MFG4"/>
<dbReference type="PANTHER" id="PTHR30349:SF81">
    <property type="entry name" value="TYROSINE RECOMBINASE XERC"/>
    <property type="match status" value="1"/>
</dbReference>
<dbReference type="InterPro" id="IPR004107">
    <property type="entry name" value="Integrase_SAM-like_N"/>
</dbReference>
<dbReference type="Pfam" id="PF02899">
    <property type="entry name" value="Phage_int_SAM_1"/>
    <property type="match status" value="1"/>
</dbReference>
<keyword evidence="4" id="KW-0233">DNA recombination</keyword>
<evidence type="ECO:0000256" key="2">
    <source>
        <dbReference type="ARBA" id="ARBA00022908"/>
    </source>
</evidence>
<dbReference type="InterPro" id="IPR002104">
    <property type="entry name" value="Integrase_catalytic"/>
</dbReference>
<organism evidence="8 9">
    <name type="scientific">Burkholderia pseudomallei</name>
    <name type="common">Pseudomonas pseudomallei</name>
    <dbReference type="NCBI Taxonomy" id="28450"/>
    <lineage>
        <taxon>Bacteria</taxon>
        <taxon>Pseudomonadati</taxon>
        <taxon>Pseudomonadota</taxon>
        <taxon>Betaproteobacteria</taxon>
        <taxon>Burkholderiales</taxon>
        <taxon>Burkholderiaceae</taxon>
        <taxon>Burkholderia</taxon>
        <taxon>pseudomallei group</taxon>
    </lineage>
</organism>
<evidence type="ECO:0000256" key="1">
    <source>
        <dbReference type="ARBA" id="ARBA00022829"/>
    </source>
</evidence>
<sequence length="332" mass="37580">MKTTTMIGPLLQGFFVEHLLAHKHVSPRTISSYRDTFRLLLQYVWNETHIEPSSLRLAALDAPVILSFLDYLEVERRNSVRSRNARLAAIHSFFRWVALCDPESVGLATRVLAIPLKRTDRLLVQALTRVEIDALLAAPDRSLWRGRRDYALLLTMYNTGARVSEIITLRQEQVQFSGCTPINLMGKGRKERSIPLWSNTAQVLKTWFHELESTRTSIAFPSHRGRQLSRNGVDYILQQAVNQAGLKCPSLIGKRISPHVVRHSTAMHLLQSGVDISLIALWLGHESIETTHVYIDADLATKQRALEKLTPAEAASFRFKPSDSVLAFLQQL</sequence>
<dbReference type="Gene3D" id="1.10.443.10">
    <property type="entry name" value="Intergrase catalytic core"/>
    <property type="match status" value="1"/>
</dbReference>
<reference evidence="8 9" key="1">
    <citation type="submission" date="2014-08" db="EMBL/GenBank/DDBJ databases">
        <authorList>
            <person name="Bunnell A."/>
            <person name="Chain P.S."/>
            <person name="Chertkov O."/>
            <person name="Currie B.J."/>
            <person name="Daligault H.E."/>
            <person name="Davenport K.W."/>
            <person name="Davis C."/>
            <person name="Gleasner C.D."/>
            <person name="Johnson S.L."/>
            <person name="Kaestli M."/>
            <person name="Koren S."/>
            <person name="Kunde Y.A."/>
            <person name="Mayo M."/>
            <person name="McMurry K.K."/>
            <person name="Price E.P."/>
            <person name="Reitenga K.G."/>
            <person name="Robison R."/>
            <person name="Rosovitz M.J."/>
            <person name="Sarovich D.S."/>
            <person name="Teshima H."/>
        </authorList>
    </citation>
    <scope>NUCLEOTIDE SEQUENCE [LARGE SCALE GENOMIC DNA]</scope>
    <source>
        <strain evidence="8 9">MSHR44</strain>
    </source>
</reference>
<dbReference type="PROSITE" id="PS51898">
    <property type="entry name" value="TYR_RECOMBINASE"/>
    <property type="match status" value="1"/>
</dbReference>
<feature type="domain" description="Core-binding (CB)" evidence="7">
    <location>
        <begin position="5"/>
        <end position="98"/>
    </location>
</feature>
<gene>
    <name evidence="8" type="ORF">Y036_6225</name>
</gene>
<evidence type="ECO:0000259" key="7">
    <source>
        <dbReference type="PROSITE" id="PS51900"/>
    </source>
</evidence>
<dbReference type="InterPro" id="IPR011010">
    <property type="entry name" value="DNA_brk_join_enz"/>
</dbReference>
<evidence type="ECO:0000256" key="3">
    <source>
        <dbReference type="ARBA" id="ARBA00023125"/>
    </source>
</evidence>
<dbReference type="Proteomes" id="UP000030475">
    <property type="component" value="Unassembled WGS sequence"/>
</dbReference>
<dbReference type="PANTHER" id="PTHR30349">
    <property type="entry name" value="PHAGE INTEGRASE-RELATED"/>
    <property type="match status" value="1"/>
</dbReference>